<dbReference type="EMBL" id="JAOXLN010000008">
    <property type="protein sequence ID" value="MDZ5085719.1"/>
    <property type="molecule type" value="Genomic_DNA"/>
</dbReference>
<name>A0ACC6MFK0_MYCPF</name>
<gene>
    <name evidence="1" type="ORF">OHX15_10005</name>
</gene>
<proteinExistence type="predicted"/>
<protein>
    <submittedName>
        <fullName evidence="1">Uncharacterized protein</fullName>
    </submittedName>
</protein>
<evidence type="ECO:0000313" key="1">
    <source>
        <dbReference type="EMBL" id="MDZ5085719.1"/>
    </source>
</evidence>
<keyword evidence="2" id="KW-1185">Reference proteome</keyword>
<organism evidence="1 2">
    <name type="scientific">Mycolicibacterium parafortuitum</name>
    <name type="common">Mycobacterium parafortuitum</name>
    <dbReference type="NCBI Taxonomy" id="39692"/>
    <lineage>
        <taxon>Bacteria</taxon>
        <taxon>Bacillati</taxon>
        <taxon>Actinomycetota</taxon>
        <taxon>Actinomycetes</taxon>
        <taxon>Mycobacteriales</taxon>
        <taxon>Mycobacteriaceae</taxon>
        <taxon>Mycolicibacterium</taxon>
    </lineage>
</organism>
<sequence>MAHTSHDRNAATQRIWCGALLALTGSLAILLLATPGAVAPALYWAVSSIALLTALAVVAAGECAWERMVANARAAGVVAR</sequence>
<accession>A0ACC6MFK0</accession>
<comment type="caution">
    <text evidence="1">The sequence shown here is derived from an EMBL/GenBank/DDBJ whole genome shotgun (WGS) entry which is preliminary data.</text>
</comment>
<dbReference type="Proteomes" id="UP001289645">
    <property type="component" value="Unassembled WGS sequence"/>
</dbReference>
<evidence type="ECO:0000313" key="2">
    <source>
        <dbReference type="Proteomes" id="UP001289645"/>
    </source>
</evidence>
<reference evidence="1 2" key="1">
    <citation type="journal article" date="2021" name="Chemosphere">
        <title>Bioballs carrying a syntrophic Rhodococcus and Mycolicibacterium consortium for simultaneous sorption and biodegradation of fuel oil in contaminated freshwater.</title>
        <authorList>
            <person name="Naloka K."/>
            <person name="Polrit D."/>
            <person name="Muangchinda C."/>
            <person name="Thoetkiattikul H."/>
            <person name="Pinyakong O."/>
        </authorList>
    </citation>
    <scope>NUCLEOTIDE SEQUENCE [LARGE SCALE GENOMIC DNA]</scope>
    <source>
        <strain evidence="1 2">J101</strain>
    </source>
</reference>